<evidence type="ECO:0000256" key="5">
    <source>
        <dbReference type="ARBA" id="ARBA00022840"/>
    </source>
</evidence>
<dbReference type="Pfam" id="PF13086">
    <property type="entry name" value="AAA_11"/>
    <property type="match status" value="1"/>
</dbReference>
<dbReference type="Pfam" id="PF18741">
    <property type="entry name" value="MTES_1575"/>
    <property type="match status" value="1"/>
</dbReference>
<dbReference type="InterPro" id="IPR041679">
    <property type="entry name" value="DNA2/NAM7-like_C"/>
</dbReference>
<keyword evidence="6" id="KW-0175">Coiled coil</keyword>
<dbReference type="SUPFAM" id="SSF52540">
    <property type="entry name" value="P-loop containing nucleoside triphosphate hydrolases"/>
    <property type="match status" value="1"/>
</dbReference>
<dbReference type="GO" id="GO:0016787">
    <property type="term" value="F:hydrolase activity"/>
    <property type="evidence" value="ECO:0007669"/>
    <property type="project" value="UniProtKB-KW"/>
</dbReference>
<sequence>MDYKNKVKKIFSYLLSVKNLNEKIIRNVSEYEKLYWENDLMSMDGCSVNKASETEWWLEVTKKCKCIYDQLFKLFLEIQKRSEGIEIVWGHGLLVWKVGNEKIIHPVVTTRMKLNFDVKKGIFHLMPISSTCLEMGIFEELDIANLHSIVQIENEINSSNVDPRNMDNIENVLKDIVSYLGSNGKIISCTVGMDKIKPMKNPFICDSPVILIRKNNMRLWQKEIININNQIDNGYVIPETIKALVRDKKIEQSEEDMKEWKEVGEDILFPLDTNFEQKQVVKRLCENYGVVVQGPPGTGKSHTIVNLICHLLAHGKSVLVTSQTDKALKVLVDMIPEHIRPLCMSVIGNDSGSLKELNEAVRKITDNLSVDPEALGKEIKLLREELKNYKKKQEHLYNRLEEIQNTENKSIEYEGQYYKIADVAKWVRENRKQHSWIEDNIKYEQSMPLNKDEFFQLLKLLKTIDKEEKYNFDSIKNLIDKIPMDIEICDKMYRFKKLKEDIEVNKKLLSNWRIPDNNRCDYEALLSMLNKCKSEMESIENSSFKNILGLYYSSKIAHDLFMNVAFRCNNCFLMLDRLKSKLKNYNIEIPNNINIDKLNRDFDIVYSKFNSRGKLSKTFKIIHSEYNYIFKGCKVDFLEVENFGQASALKLYIQHEKIIKDLKSLWSSMVKKYGDLSDNFNREDEIDIIEIEQNVKKLNTIIDWDVKYKSKIISLLGRISIPQSIEWHRSETYSDLIKCVQAIKKVNEYNELKAYIEVMKKLILSTDKLDELYNAIEFLDVEKTKEQLKKIEHFKVIKNDLIKLDELISKIAKVCPTTGKKLIESWRNSTRNFEDFRSAWKWCQWNSLLKDIYKLNLEFIEESIEQNKKKEKMIIKDIVAKKTWYNQILKTTESEKRSLFAWMQAIKRIGKGTGKMVSEYRKIAQDEMEKCKDTIPVWIMPLNRVIENIKLSRKLFDVIIYDESSQSDIFSICALMRAKKAVIVGDDKQISPEVVGVDQGVIQGLINKYLKDIPQNEWFDLQTSLYDTALRVFPNRLILKEHFRCVPEIIGFSNMLCYSNEIKPLRYPKFSEVLYPPIVAVKAEDGYREQNKAVNIPEAELLVSKLVDCCKDKKYKDATMGVISLLGDVQSEAIENMIREKIGEEEMIRRKIICGDAYSFQGDERDVMFLSMVIANNVKFAPLTRESDIRRFNVAASRARNQMWLFYSVELKDLNKSCVRYSLINYCLNYEKYNKRYVNFEYVFQSKFQKDVYNMIKDKGYDIIPQIKVGGYKVDFIIEGNRNRAAIICDEGIIDNGDDVKKNMEARLNLERIGWYFLRIRGSEFYYNPEKAMEKLWSRLKKIGVENYNREKTSKETLRVV</sequence>
<dbReference type="PANTHER" id="PTHR43788:SF8">
    <property type="entry name" value="DNA-BINDING PROTEIN SMUBP-2"/>
    <property type="match status" value="1"/>
</dbReference>
<dbReference type="InterPro" id="IPR027417">
    <property type="entry name" value="P-loop_NTPase"/>
</dbReference>
<reference evidence="10 11" key="1">
    <citation type="journal article" date="2015" name="J. Biotechnol.">
        <title>Complete genome sequence of a malodorant-producing acetogen, Clostridium scatologenes ATCC 25775(T).</title>
        <authorList>
            <person name="Zhu Z."/>
            <person name="Guo T."/>
            <person name="Zheng H."/>
            <person name="Song T."/>
            <person name="Ouyang P."/>
            <person name="Xie J."/>
        </authorList>
    </citation>
    <scope>NUCLEOTIDE SEQUENCE [LARGE SCALE GENOMIC DNA]</scope>
    <source>
        <strain evidence="10 11">ATCC 25775</strain>
    </source>
</reference>
<keyword evidence="2" id="KW-0547">Nucleotide-binding</keyword>
<protein>
    <recommendedName>
        <fullName evidence="12">DNA helicase</fullName>
    </recommendedName>
</protein>
<name>A0A0E3MAW6_CLOSL</name>
<evidence type="ECO:0008006" key="12">
    <source>
        <dbReference type="Google" id="ProtNLM"/>
    </source>
</evidence>
<evidence type="ECO:0000259" key="9">
    <source>
        <dbReference type="Pfam" id="PF18741"/>
    </source>
</evidence>
<evidence type="ECO:0000256" key="1">
    <source>
        <dbReference type="ARBA" id="ARBA00007913"/>
    </source>
</evidence>
<organism evidence="10 11">
    <name type="scientific">Clostridium scatologenes</name>
    <dbReference type="NCBI Taxonomy" id="1548"/>
    <lineage>
        <taxon>Bacteria</taxon>
        <taxon>Bacillati</taxon>
        <taxon>Bacillota</taxon>
        <taxon>Clostridia</taxon>
        <taxon>Eubacteriales</taxon>
        <taxon>Clostridiaceae</taxon>
        <taxon>Clostridium</taxon>
    </lineage>
</organism>
<dbReference type="STRING" id="1548.CSCA_3990"/>
<evidence type="ECO:0000256" key="6">
    <source>
        <dbReference type="SAM" id="Coils"/>
    </source>
</evidence>
<dbReference type="InterPro" id="IPR050534">
    <property type="entry name" value="Coronavir_polyprotein_1ab"/>
</dbReference>
<dbReference type="GO" id="GO:0005524">
    <property type="term" value="F:ATP binding"/>
    <property type="evidence" value="ECO:0007669"/>
    <property type="project" value="UniProtKB-KW"/>
</dbReference>
<dbReference type="Gene3D" id="3.40.50.300">
    <property type="entry name" value="P-loop containing nucleotide triphosphate hydrolases"/>
    <property type="match status" value="3"/>
</dbReference>
<accession>A0A0E3MAW6</accession>
<keyword evidence="3" id="KW-0378">Hydrolase</keyword>
<evidence type="ECO:0000256" key="2">
    <source>
        <dbReference type="ARBA" id="ARBA00022741"/>
    </source>
</evidence>
<feature type="domain" description="DNA2/NAM7 helicase helicase" evidence="7">
    <location>
        <begin position="273"/>
        <end position="450"/>
    </location>
</feature>
<evidence type="ECO:0000259" key="8">
    <source>
        <dbReference type="Pfam" id="PF13087"/>
    </source>
</evidence>
<dbReference type="RefSeq" id="WP_029162487.1">
    <property type="nucleotide sequence ID" value="NZ_CP009933.1"/>
</dbReference>
<feature type="coiled-coil region" evidence="6">
    <location>
        <begin position="379"/>
        <end position="406"/>
    </location>
</feature>
<gene>
    <name evidence="10" type="ORF">CSCA_3990</name>
</gene>
<dbReference type="CDD" id="cd18808">
    <property type="entry name" value="SF1_C_Upf1"/>
    <property type="match status" value="1"/>
</dbReference>
<evidence type="ECO:0000313" key="10">
    <source>
        <dbReference type="EMBL" id="AKA71115.1"/>
    </source>
</evidence>
<dbReference type="HOGENOM" id="CLU_000738_1_0_9"/>
<dbReference type="GO" id="GO:0043139">
    <property type="term" value="F:5'-3' DNA helicase activity"/>
    <property type="evidence" value="ECO:0007669"/>
    <property type="project" value="TreeGrafter"/>
</dbReference>
<proteinExistence type="inferred from homology"/>
<dbReference type="KEGG" id="csq:CSCA_3990"/>
<dbReference type="EMBL" id="CP009933">
    <property type="protein sequence ID" value="AKA71115.1"/>
    <property type="molecule type" value="Genomic_DNA"/>
</dbReference>
<dbReference type="InterPro" id="IPR047187">
    <property type="entry name" value="SF1_C_Upf1"/>
</dbReference>
<feature type="domain" description="DNA2/NAM7 helicase-like C-terminal" evidence="8">
    <location>
        <begin position="1022"/>
        <end position="1206"/>
    </location>
</feature>
<dbReference type="Proteomes" id="UP000033115">
    <property type="component" value="Chromosome"/>
</dbReference>
<evidence type="ECO:0000256" key="3">
    <source>
        <dbReference type="ARBA" id="ARBA00022801"/>
    </source>
</evidence>
<comment type="similarity">
    <text evidence="1">Belongs to the DNA2/NAM7 helicase family.</text>
</comment>
<dbReference type="Pfam" id="PF13087">
    <property type="entry name" value="AAA_12"/>
    <property type="match status" value="1"/>
</dbReference>
<keyword evidence="11" id="KW-1185">Reference proteome</keyword>
<evidence type="ECO:0000256" key="4">
    <source>
        <dbReference type="ARBA" id="ARBA00022806"/>
    </source>
</evidence>
<evidence type="ECO:0000313" key="11">
    <source>
        <dbReference type="Proteomes" id="UP000033115"/>
    </source>
</evidence>
<keyword evidence="5" id="KW-0067">ATP-binding</keyword>
<dbReference type="Gene3D" id="3.40.960.10">
    <property type="entry name" value="VSR Endonuclease"/>
    <property type="match status" value="1"/>
</dbReference>
<dbReference type="PANTHER" id="PTHR43788">
    <property type="entry name" value="DNA2/NAM7 HELICASE FAMILY MEMBER"/>
    <property type="match status" value="1"/>
</dbReference>
<dbReference type="InterPro" id="IPR049468">
    <property type="entry name" value="Restrct_endonuc-II-like_dom"/>
</dbReference>
<keyword evidence="4" id="KW-0347">Helicase</keyword>
<evidence type="ECO:0000259" key="7">
    <source>
        <dbReference type="Pfam" id="PF13086"/>
    </source>
</evidence>
<dbReference type="InterPro" id="IPR041677">
    <property type="entry name" value="DNA2/NAM7_AAA_11"/>
</dbReference>
<feature type="domain" description="Restriction endonuclease type II-like" evidence="9">
    <location>
        <begin position="1248"/>
        <end position="1340"/>
    </location>
</feature>